<evidence type="ECO:0000256" key="6">
    <source>
        <dbReference type="SAM" id="MobiDB-lite"/>
    </source>
</evidence>
<comment type="caution">
    <text evidence="8">The sequence shown here is derived from an EMBL/GenBank/DDBJ whole genome shotgun (WGS) entry which is preliminary data.</text>
</comment>
<gene>
    <name evidence="8" type="primary">gspH</name>
    <name evidence="8" type="ORF">ZRA01_04880</name>
</gene>
<organism evidence="8 9">
    <name type="scientific">Zoogloea ramigera</name>
    <dbReference type="NCBI Taxonomy" id="350"/>
    <lineage>
        <taxon>Bacteria</taxon>
        <taxon>Pseudomonadati</taxon>
        <taxon>Pseudomonadota</taxon>
        <taxon>Betaproteobacteria</taxon>
        <taxon>Rhodocyclales</taxon>
        <taxon>Zoogloeaceae</taxon>
        <taxon>Zoogloea</taxon>
    </lineage>
</organism>
<sequence length="203" mass="21053">MSASPPLLNPSPALPLSGEGGSGAARAAGFPPAKGGRGDLAERAHAQRGFTLIEVMVVLVIMGVMATGISLGIDSLRGRDADQALKRLRLVLEASADRASVRGRPIAIELLPDGYRFAALDADDNWRPLIDPPVFTERTLPAGLAWAGLRLDGQAEASAAPRLQFGTQAPEYELRVATPGGNARFTGKASGEVILSLPGQGAP</sequence>
<keyword evidence="3 7" id="KW-0812">Transmembrane</keyword>
<dbReference type="GO" id="GO:0015627">
    <property type="term" value="C:type II protein secretion system complex"/>
    <property type="evidence" value="ECO:0007669"/>
    <property type="project" value="InterPro"/>
</dbReference>
<name>A0A4Y4CNA2_ZOORA</name>
<dbReference type="NCBIfam" id="TIGR02532">
    <property type="entry name" value="IV_pilin_GFxxxE"/>
    <property type="match status" value="1"/>
</dbReference>
<dbReference type="AlphaFoldDB" id="A0A4Y4CNA2"/>
<feature type="region of interest" description="Disordered" evidence="6">
    <location>
        <begin position="1"/>
        <end position="39"/>
    </location>
</feature>
<evidence type="ECO:0000256" key="4">
    <source>
        <dbReference type="ARBA" id="ARBA00022989"/>
    </source>
</evidence>
<dbReference type="PRINTS" id="PR00885">
    <property type="entry name" value="BCTERIALGSPH"/>
</dbReference>
<dbReference type="RefSeq" id="WP_281279825.1">
    <property type="nucleotide sequence ID" value="NZ_BJNV01000006.1"/>
</dbReference>
<keyword evidence="4 7" id="KW-1133">Transmembrane helix</keyword>
<feature type="transmembrane region" description="Helical" evidence="7">
    <location>
        <begin position="50"/>
        <end position="73"/>
    </location>
</feature>
<dbReference type="SUPFAM" id="SSF54523">
    <property type="entry name" value="Pili subunits"/>
    <property type="match status" value="1"/>
</dbReference>
<dbReference type="Proteomes" id="UP000318422">
    <property type="component" value="Unassembled WGS sequence"/>
</dbReference>
<proteinExistence type="predicted"/>
<reference evidence="8 9" key="1">
    <citation type="submission" date="2019-06" db="EMBL/GenBank/DDBJ databases">
        <title>Whole genome shotgun sequence of Zoogloea ramigera NBRC 15342.</title>
        <authorList>
            <person name="Hosoyama A."/>
            <person name="Uohara A."/>
            <person name="Ohji S."/>
            <person name="Ichikawa N."/>
        </authorList>
    </citation>
    <scope>NUCLEOTIDE SEQUENCE [LARGE SCALE GENOMIC DNA]</scope>
    <source>
        <strain evidence="8 9">NBRC 15342</strain>
    </source>
</reference>
<evidence type="ECO:0000313" key="8">
    <source>
        <dbReference type="EMBL" id="GEC94415.1"/>
    </source>
</evidence>
<dbReference type="GO" id="GO:0016020">
    <property type="term" value="C:membrane"/>
    <property type="evidence" value="ECO:0007669"/>
    <property type="project" value="UniProtKB-SubCell"/>
</dbReference>
<accession>A0A4Y4CNA2</accession>
<dbReference type="InterPro" id="IPR012902">
    <property type="entry name" value="N_methyl_site"/>
</dbReference>
<keyword evidence="5 7" id="KW-0472">Membrane</keyword>
<dbReference type="PROSITE" id="PS00409">
    <property type="entry name" value="PROKAR_NTER_METHYL"/>
    <property type="match status" value="1"/>
</dbReference>
<evidence type="ECO:0000256" key="5">
    <source>
        <dbReference type="ARBA" id="ARBA00023136"/>
    </source>
</evidence>
<comment type="subcellular location">
    <subcellularLocation>
        <location evidence="1">Membrane</location>
        <topology evidence="1">Single-pass membrane protein</topology>
    </subcellularLocation>
</comment>
<dbReference type="GO" id="GO:0015628">
    <property type="term" value="P:protein secretion by the type II secretion system"/>
    <property type="evidence" value="ECO:0007669"/>
    <property type="project" value="InterPro"/>
</dbReference>
<protein>
    <submittedName>
        <fullName evidence="8">Type II secretion system protein GspH</fullName>
    </submittedName>
</protein>
<evidence type="ECO:0000313" key="9">
    <source>
        <dbReference type="Proteomes" id="UP000318422"/>
    </source>
</evidence>
<feature type="compositionally biased region" description="Low complexity" evidence="6">
    <location>
        <begin position="24"/>
        <end position="34"/>
    </location>
</feature>
<evidence type="ECO:0000256" key="3">
    <source>
        <dbReference type="ARBA" id="ARBA00022692"/>
    </source>
</evidence>
<evidence type="ECO:0000256" key="7">
    <source>
        <dbReference type="SAM" id="Phobius"/>
    </source>
</evidence>
<keyword evidence="2" id="KW-0488">Methylation</keyword>
<dbReference type="Gene3D" id="3.55.40.10">
    <property type="entry name" value="minor pseudopilin epsh domain"/>
    <property type="match status" value="1"/>
</dbReference>
<dbReference type="InterPro" id="IPR045584">
    <property type="entry name" value="Pilin-like"/>
</dbReference>
<keyword evidence="9" id="KW-1185">Reference proteome</keyword>
<evidence type="ECO:0000256" key="1">
    <source>
        <dbReference type="ARBA" id="ARBA00004167"/>
    </source>
</evidence>
<evidence type="ECO:0000256" key="2">
    <source>
        <dbReference type="ARBA" id="ARBA00022481"/>
    </source>
</evidence>
<dbReference type="Pfam" id="PF07963">
    <property type="entry name" value="N_methyl"/>
    <property type="match status" value="1"/>
</dbReference>
<dbReference type="InterPro" id="IPR002416">
    <property type="entry name" value="T2SS_protein-GspH"/>
</dbReference>
<dbReference type="EMBL" id="BJNV01000006">
    <property type="protein sequence ID" value="GEC94415.1"/>
    <property type="molecule type" value="Genomic_DNA"/>
</dbReference>